<accession>A0A0R1LN76</accession>
<dbReference type="PATRIC" id="fig|1423776.4.peg.1377"/>
<reference evidence="2 3" key="1">
    <citation type="journal article" date="2015" name="Genome Announc.">
        <title>Expanding the biotechnology potential of lactobacilli through comparative genomics of 213 strains and associated genera.</title>
        <authorList>
            <person name="Sun Z."/>
            <person name="Harris H.M."/>
            <person name="McCann A."/>
            <person name="Guo C."/>
            <person name="Argimon S."/>
            <person name="Zhang W."/>
            <person name="Yang X."/>
            <person name="Jeffery I.B."/>
            <person name="Cooney J.C."/>
            <person name="Kagawa T.F."/>
            <person name="Liu W."/>
            <person name="Song Y."/>
            <person name="Salvetti E."/>
            <person name="Wrobel A."/>
            <person name="Rasinkangas P."/>
            <person name="Parkhill J."/>
            <person name="Rea M.C."/>
            <person name="O'Sullivan O."/>
            <person name="Ritari J."/>
            <person name="Douillard F.P."/>
            <person name="Paul Ross R."/>
            <person name="Yang R."/>
            <person name="Briner A.E."/>
            <person name="Felis G.E."/>
            <person name="de Vos W.M."/>
            <person name="Barrangou R."/>
            <person name="Klaenhammer T.R."/>
            <person name="Caufield P.W."/>
            <person name="Cui Y."/>
            <person name="Zhang H."/>
            <person name="O'Toole P.W."/>
        </authorList>
    </citation>
    <scope>NUCLEOTIDE SEQUENCE [LARGE SCALE GENOMIC DNA]</scope>
    <source>
        <strain evidence="2 3">DSM 19909</strain>
    </source>
</reference>
<dbReference type="OrthoDB" id="5194822at2"/>
<name>A0A0R1LN76_9LACO</name>
<sequence>MNLYEKTIANHFAKTGATKKVSIEGQPNDQYDVYKIPLTELYYNDQNGRINTAYKQYLAGHTSLKPEPGNSKYNEIFQEFIYNSNTQALDDTLRSIKEKTQQEPAVVLPDGRVIDGNRRFTALRIFQQEDNVPKDMDAIIIPLDSKNDQKTIKELELDLQLGREEKVPYSPIDRIFDVYNTICVTKIMNTEEYKRASGAGNTIGIKRDIRLAKLILKFIEIVSPGGEAIDKFYLARDLKLDGPIEEIESTISKMDDSDKESITEAVLVQLAVAKSDIYQLEPKLVMRQLKTNVLKNPDNLNHYLSAVDDKVDTVIDAFEENPITTAGDLKKVVANDPNLTNQAEKLKNATDRLIYKGKTDSKRKKALVRLEDISESLESIKPEDFDELNQDDFFEAKEVLKKIHATLYNLRKVLN</sequence>
<dbReference type="Proteomes" id="UP000051160">
    <property type="component" value="Unassembled WGS sequence"/>
</dbReference>
<dbReference type="InterPro" id="IPR036086">
    <property type="entry name" value="ParB/Sulfiredoxin_sf"/>
</dbReference>
<evidence type="ECO:0000313" key="2">
    <source>
        <dbReference type="EMBL" id="KRK97342.1"/>
    </source>
</evidence>
<dbReference type="CDD" id="cd16387">
    <property type="entry name" value="ParB_N_Srx"/>
    <property type="match status" value="1"/>
</dbReference>
<dbReference type="SUPFAM" id="SSF110849">
    <property type="entry name" value="ParB/Sulfiredoxin"/>
    <property type="match status" value="1"/>
</dbReference>
<dbReference type="RefSeq" id="WP_056948269.1">
    <property type="nucleotide sequence ID" value="NZ_AZEE01000029.1"/>
</dbReference>
<gene>
    <name evidence="2" type="ORF">FD04_GL001359</name>
</gene>
<dbReference type="AlphaFoldDB" id="A0A0R1LN76"/>
<evidence type="ECO:0000313" key="3">
    <source>
        <dbReference type="Proteomes" id="UP000051160"/>
    </source>
</evidence>
<dbReference type="EMBL" id="AZEE01000029">
    <property type="protein sequence ID" value="KRK97342.1"/>
    <property type="molecule type" value="Genomic_DNA"/>
</dbReference>
<evidence type="ECO:0000259" key="1">
    <source>
        <dbReference type="SMART" id="SM00470"/>
    </source>
</evidence>
<proteinExistence type="predicted"/>
<feature type="domain" description="ParB-like N-terminal" evidence="1">
    <location>
        <begin position="62"/>
        <end position="159"/>
    </location>
</feature>
<dbReference type="InterPro" id="IPR003115">
    <property type="entry name" value="ParB_N"/>
</dbReference>
<organism evidence="2 3">
    <name type="scientific">Secundilactobacillus odoratitofui DSM 19909 = JCM 15043</name>
    <dbReference type="NCBI Taxonomy" id="1423776"/>
    <lineage>
        <taxon>Bacteria</taxon>
        <taxon>Bacillati</taxon>
        <taxon>Bacillota</taxon>
        <taxon>Bacilli</taxon>
        <taxon>Lactobacillales</taxon>
        <taxon>Lactobacillaceae</taxon>
        <taxon>Secundilactobacillus</taxon>
    </lineage>
</organism>
<protein>
    <submittedName>
        <fullName evidence="2">ECF subfamily RNA polymerase sigma-70 factor</fullName>
    </submittedName>
</protein>
<comment type="caution">
    <text evidence="2">The sequence shown here is derived from an EMBL/GenBank/DDBJ whole genome shotgun (WGS) entry which is preliminary data.</text>
</comment>
<dbReference type="SMART" id="SM00470">
    <property type="entry name" value="ParB"/>
    <property type="match status" value="1"/>
</dbReference>
<dbReference type="STRING" id="1423776.FD04_GL001359"/>
<keyword evidence="3" id="KW-1185">Reference proteome</keyword>